<dbReference type="PIRSF" id="PIRSF013503">
    <property type="entry name" value="Ubiquitin_thioesterase_Otubain"/>
    <property type="match status" value="1"/>
</dbReference>
<dbReference type="EMBL" id="CAIIXF020000008">
    <property type="protein sequence ID" value="CAH1791957.1"/>
    <property type="molecule type" value="Genomic_DNA"/>
</dbReference>
<organism evidence="8 9">
    <name type="scientific">Owenia fusiformis</name>
    <name type="common">Polychaete worm</name>
    <dbReference type="NCBI Taxonomy" id="6347"/>
    <lineage>
        <taxon>Eukaryota</taxon>
        <taxon>Metazoa</taxon>
        <taxon>Spiralia</taxon>
        <taxon>Lophotrochozoa</taxon>
        <taxon>Annelida</taxon>
        <taxon>Polychaeta</taxon>
        <taxon>Sedentaria</taxon>
        <taxon>Canalipalpata</taxon>
        <taxon>Sabellida</taxon>
        <taxon>Oweniida</taxon>
        <taxon>Oweniidae</taxon>
        <taxon>Owenia</taxon>
    </lineage>
</organism>
<dbReference type="GO" id="GO:0043130">
    <property type="term" value="F:ubiquitin binding"/>
    <property type="evidence" value="ECO:0007669"/>
    <property type="project" value="TreeGrafter"/>
</dbReference>
<evidence type="ECO:0000256" key="4">
    <source>
        <dbReference type="ARBA" id="ARBA00022670"/>
    </source>
</evidence>
<comment type="catalytic activity">
    <reaction evidence="1">
        <text>Thiol-dependent hydrolysis of ester, thioester, amide, peptide and isopeptide bonds formed by the C-terminal Gly of ubiquitin (a 76-residue protein attached to proteins as an intracellular targeting signal).</text>
        <dbReference type="EC" id="3.4.19.12"/>
    </reaction>
</comment>
<dbReference type="OrthoDB" id="18915at2759"/>
<gene>
    <name evidence="8" type="ORF">OFUS_LOCUS16987</name>
</gene>
<dbReference type="Proteomes" id="UP000749559">
    <property type="component" value="Unassembled WGS sequence"/>
</dbReference>
<dbReference type="InterPro" id="IPR003323">
    <property type="entry name" value="OTU_dom"/>
</dbReference>
<reference evidence="8" key="1">
    <citation type="submission" date="2022-03" db="EMBL/GenBank/DDBJ databases">
        <authorList>
            <person name="Martin C."/>
        </authorList>
    </citation>
    <scope>NUCLEOTIDE SEQUENCE</scope>
</reference>
<dbReference type="InterPro" id="IPR042468">
    <property type="entry name" value="Peptidase_C65_otubain_sub1"/>
</dbReference>
<dbReference type="InterPro" id="IPR019400">
    <property type="entry name" value="Peptidase_C65_otubain"/>
</dbReference>
<evidence type="ECO:0000256" key="5">
    <source>
        <dbReference type="ARBA" id="ARBA00022786"/>
    </source>
</evidence>
<keyword evidence="4" id="KW-0645">Protease</keyword>
<protein>
    <recommendedName>
        <fullName evidence="3">ubiquitinyl hydrolase 1</fullName>
        <ecNumber evidence="3">3.4.19.12</ecNumber>
    </recommendedName>
</protein>
<name>A0A8J1U397_OWEFU</name>
<dbReference type="InterPro" id="IPR016615">
    <property type="entry name" value="Otubain"/>
</dbReference>
<comment type="caution">
    <text evidence="8">The sequence shown here is derived from an EMBL/GenBank/DDBJ whole genome shotgun (WGS) entry which is preliminary data.</text>
</comment>
<dbReference type="Pfam" id="PF10275">
    <property type="entry name" value="Peptidase_C65"/>
    <property type="match status" value="1"/>
</dbReference>
<keyword evidence="9" id="KW-1185">Reference proteome</keyword>
<keyword evidence="6" id="KW-0378">Hydrolase</keyword>
<dbReference type="PROSITE" id="PS50802">
    <property type="entry name" value="OTU"/>
    <property type="match status" value="1"/>
</dbReference>
<comment type="similarity">
    <text evidence="2">Belongs to the peptidase C65 family.</text>
</comment>
<evidence type="ECO:0000256" key="6">
    <source>
        <dbReference type="ARBA" id="ARBA00022801"/>
    </source>
</evidence>
<dbReference type="CDD" id="cd22763">
    <property type="entry name" value="OTUB1"/>
    <property type="match status" value="1"/>
</dbReference>
<dbReference type="PANTHER" id="PTHR12931">
    <property type="entry name" value="UBIQUITIN THIOLESTERASE PROTEIN OTUB"/>
    <property type="match status" value="1"/>
</dbReference>
<dbReference type="AlphaFoldDB" id="A0A8J1U397"/>
<evidence type="ECO:0000256" key="3">
    <source>
        <dbReference type="ARBA" id="ARBA00012759"/>
    </source>
</evidence>
<proteinExistence type="inferred from homology"/>
<dbReference type="PANTHER" id="PTHR12931:SF15">
    <property type="entry name" value="UBIQUITIN THIOESTERASE OTUBAIN-LIKE"/>
    <property type="match status" value="1"/>
</dbReference>
<accession>A0A8J1U397</accession>
<evidence type="ECO:0000313" key="9">
    <source>
        <dbReference type="Proteomes" id="UP000749559"/>
    </source>
</evidence>
<dbReference type="SUPFAM" id="SSF54001">
    <property type="entry name" value="Cysteine proteinases"/>
    <property type="match status" value="1"/>
</dbReference>
<sequence length="260" mass="30302">MAEEKENFAYDPEVNYDEATLAQQKKIEQQIVTEQSLISERVDFSELEDEYAKDEVFQLKIKDLKSKYACMRKIRGDGNCFYRAFGFAYMEKLLSDPTEFKRFQAVARQSKDDLVALGFQQFTIEDFHDTFMEVIDKVEQNCSLEDLLQVFNDQVYSDYLVVYLRLLVSGYLQKEKDFFINFMEGGQSVKEFCNHEVEPMSKESDHIHIIALTSAIDVPVRIEYMDRGGDNVNAHDFPEGSSPKVTLIYRPGHYDILYTL</sequence>
<evidence type="ECO:0000256" key="2">
    <source>
        <dbReference type="ARBA" id="ARBA00006579"/>
    </source>
</evidence>
<dbReference type="Gene3D" id="3.30.200.60">
    <property type="entry name" value="Peptidase C65 Otubain, subdomain 1"/>
    <property type="match status" value="1"/>
</dbReference>
<dbReference type="GO" id="GO:0004843">
    <property type="term" value="F:cysteine-type deubiquitinase activity"/>
    <property type="evidence" value="ECO:0007669"/>
    <property type="project" value="UniProtKB-EC"/>
</dbReference>
<dbReference type="GO" id="GO:0071108">
    <property type="term" value="P:protein K48-linked deubiquitination"/>
    <property type="evidence" value="ECO:0007669"/>
    <property type="project" value="TreeGrafter"/>
</dbReference>
<evidence type="ECO:0000313" key="8">
    <source>
        <dbReference type="EMBL" id="CAH1791957.1"/>
    </source>
</evidence>
<dbReference type="InterPro" id="IPR042467">
    <property type="entry name" value="Peptidase_C65_otubain_sub2"/>
</dbReference>
<keyword evidence="5" id="KW-0833">Ubl conjugation pathway</keyword>
<dbReference type="GO" id="GO:0005634">
    <property type="term" value="C:nucleus"/>
    <property type="evidence" value="ECO:0007669"/>
    <property type="project" value="TreeGrafter"/>
</dbReference>
<dbReference type="InterPro" id="IPR038765">
    <property type="entry name" value="Papain-like_cys_pep_sf"/>
</dbReference>
<evidence type="ECO:0000256" key="7">
    <source>
        <dbReference type="ARBA" id="ARBA00022807"/>
    </source>
</evidence>
<dbReference type="GO" id="GO:0006508">
    <property type="term" value="P:proteolysis"/>
    <property type="evidence" value="ECO:0007669"/>
    <property type="project" value="UniProtKB-KW"/>
</dbReference>
<dbReference type="Gene3D" id="1.20.1300.20">
    <property type="entry name" value="Peptidase C65 Otubain, subdomain 2"/>
    <property type="match status" value="1"/>
</dbReference>
<dbReference type="EC" id="3.4.19.12" evidence="3"/>
<keyword evidence="7" id="KW-0788">Thiol protease</keyword>
<dbReference type="FunFam" id="1.20.1300.20:FF:000001">
    <property type="entry name" value="Ubiquitin thioesterase OTUB1"/>
    <property type="match status" value="1"/>
</dbReference>
<evidence type="ECO:0000256" key="1">
    <source>
        <dbReference type="ARBA" id="ARBA00000707"/>
    </source>
</evidence>